<evidence type="ECO:0000313" key="2">
    <source>
        <dbReference type="EMBL" id="SFE52355.1"/>
    </source>
</evidence>
<dbReference type="GO" id="GO:0003677">
    <property type="term" value="F:DNA binding"/>
    <property type="evidence" value="ECO:0007669"/>
    <property type="project" value="InterPro"/>
</dbReference>
<evidence type="ECO:0008006" key="4">
    <source>
        <dbReference type="Google" id="ProtNLM"/>
    </source>
</evidence>
<accession>A0A1I2B880</accession>
<dbReference type="Proteomes" id="UP000199645">
    <property type="component" value="Unassembled WGS sequence"/>
</dbReference>
<proteinExistence type="predicted"/>
<dbReference type="EMBL" id="FONV01000002">
    <property type="protein sequence ID" value="SFE52355.1"/>
    <property type="molecule type" value="Genomic_DNA"/>
</dbReference>
<organism evidence="2 3">
    <name type="scientific">Actinoplanes philippinensis</name>
    <dbReference type="NCBI Taxonomy" id="35752"/>
    <lineage>
        <taxon>Bacteria</taxon>
        <taxon>Bacillati</taxon>
        <taxon>Actinomycetota</taxon>
        <taxon>Actinomycetes</taxon>
        <taxon>Micromonosporales</taxon>
        <taxon>Micromonosporaceae</taxon>
        <taxon>Actinoplanes</taxon>
    </lineage>
</organism>
<dbReference type="SUPFAM" id="SSF47413">
    <property type="entry name" value="lambda repressor-like DNA-binding domains"/>
    <property type="match status" value="1"/>
</dbReference>
<dbReference type="AlphaFoldDB" id="A0A1I2B880"/>
<evidence type="ECO:0000313" key="3">
    <source>
        <dbReference type="Proteomes" id="UP000199645"/>
    </source>
</evidence>
<name>A0A1I2B880_9ACTN</name>
<gene>
    <name evidence="2" type="ORF">SAMN05421541_102166</name>
</gene>
<dbReference type="Gene3D" id="1.10.260.40">
    <property type="entry name" value="lambda repressor-like DNA-binding domains"/>
    <property type="match status" value="1"/>
</dbReference>
<keyword evidence="3" id="KW-1185">Reference proteome</keyword>
<protein>
    <recommendedName>
        <fullName evidence="4">Helix-turn-helix domain-containing protein</fullName>
    </recommendedName>
</protein>
<evidence type="ECO:0000256" key="1">
    <source>
        <dbReference type="SAM" id="MobiDB-lite"/>
    </source>
</evidence>
<reference evidence="2 3" key="1">
    <citation type="submission" date="2016-10" db="EMBL/GenBank/DDBJ databases">
        <authorList>
            <person name="de Groot N.N."/>
        </authorList>
    </citation>
    <scope>NUCLEOTIDE SEQUENCE [LARGE SCALE GENOMIC DNA]</scope>
    <source>
        <strain evidence="2 3">DSM 43019</strain>
    </source>
</reference>
<sequence>MPRKLCPMTAVHGEPSPANEGTTGGGWTVDDTTFGARLALVRQRMQWNIKEAAKECGLPPASWGTWENGAMPRKYTEVCEKIARRTGADFVWLIAGPGGKNRSTGAGSFNAT</sequence>
<dbReference type="InterPro" id="IPR010982">
    <property type="entry name" value="Lambda_DNA-bd_dom_sf"/>
</dbReference>
<dbReference type="STRING" id="35752.SAMN05421541_102166"/>
<feature type="region of interest" description="Disordered" evidence="1">
    <location>
        <begin position="1"/>
        <end position="27"/>
    </location>
</feature>